<keyword evidence="9" id="KW-1185">Reference proteome</keyword>
<organism evidence="8 9">
    <name type="scientific">Aspergillus keveii</name>
    <dbReference type="NCBI Taxonomy" id="714993"/>
    <lineage>
        <taxon>Eukaryota</taxon>
        <taxon>Fungi</taxon>
        <taxon>Dikarya</taxon>
        <taxon>Ascomycota</taxon>
        <taxon>Pezizomycotina</taxon>
        <taxon>Eurotiomycetes</taxon>
        <taxon>Eurotiomycetidae</taxon>
        <taxon>Eurotiales</taxon>
        <taxon>Aspergillaceae</taxon>
        <taxon>Aspergillus</taxon>
        <taxon>Aspergillus subgen. Nidulantes</taxon>
    </lineage>
</organism>
<evidence type="ECO:0000256" key="5">
    <source>
        <dbReference type="ARBA" id="ARBA00038359"/>
    </source>
</evidence>
<evidence type="ECO:0000313" key="9">
    <source>
        <dbReference type="Proteomes" id="UP001610563"/>
    </source>
</evidence>
<dbReference type="InterPro" id="IPR052337">
    <property type="entry name" value="SAT4-like"/>
</dbReference>
<evidence type="ECO:0000256" key="4">
    <source>
        <dbReference type="ARBA" id="ARBA00023136"/>
    </source>
</evidence>
<accession>A0ABR4G2R0</accession>
<evidence type="ECO:0000256" key="1">
    <source>
        <dbReference type="ARBA" id="ARBA00004141"/>
    </source>
</evidence>
<dbReference type="PANTHER" id="PTHR33048:SF47">
    <property type="entry name" value="INTEGRAL MEMBRANE PROTEIN-RELATED"/>
    <property type="match status" value="1"/>
</dbReference>
<keyword evidence="4 6" id="KW-0472">Membrane</keyword>
<sequence>MPYDPLACAVICIVLYAIAVISVILRFYVRFYLLNNTSTDDYLAAGAAIVYTGFSLSYILGVLVYGVGRYSSEVSPGDYENGLKTVFIGELLYFSTNLLVKLSFIFTLSRIVTRHTRTV</sequence>
<evidence type="ECO:0000259" key="7">
    <source>
        <dbReference type="Pfam" id="PF20684"/>
    </source>
</evidence>
<proteinExistence type="inferred from homology"/>
<comment type="similarity">
    <text evidence="5">Belongs to the SAT4 family.</text>
</comment>
<dbReference type="EMBL" id="JBFTWV010000060">
    <property type="protein sequence ID" value="KAL2793294.1"/>
    <property type="molecule type" value="Genomic_DNA"/>
</dbReference>
<dbReference type="Pfam" id="PF20684">
    <property type="entry name" value="Fung_rhodopsin"/>
    <property type="match status" value="1"/>
</dbReference>
<feature type="transmembrane region" description="Helical" evidence="6">
    <location>
        <begin position="6"/>
        <end position="29"/>
    </location>
</feature>
<evidence type="ECO:0000313" key="8">
    <source>
        <dbReference type="EMBL" id="KAL2793294.1"/>
    </source>
</evidence>
<gene>
    <name evidence="8" type="ORF">BJX66DRAFT_306459</name>
</gene>
<comment type="subcellular location">
    <subcellularLocation>
        <location evidence="1">Membrane</location>
        <topology evidence="1">Multi-pass membrane protein</topology>
    </subcellularLocation>
</comment>
<dbReference type="PANTHER" id="PTHR33048">
    <property type="entry name" value="PTH11-LIKE INTEGRAL MEMBRANE PROTEIN (AFU_ORTHOLOGUE AFUA_5G11245)"/>
    <property type="match status" value="1"/>
</dbReference>
<feature type="domain" description="Rhodopsin" evidence="7">
    <location>
        <begin position="25"/>
        <end position="117"/>
    </location>
</feature>
<feature type="transmembrane region" description="Helical" evidence="6">
    <location>
        <begin position="87"/>
        <end position="108"/>
    </location>
</feature>
<feature type="transmembrane region" description="Helical" evidence="6">
    <location>
        <begin position="41"/>
        <end position="67"/>
    </location>
</feature>
<evidence type="ECO:0000256" key="3">
    <source>
        <dbReference type="ARBA" id="ARBA00022989"/>
    </source>
</evidence>
<comment type="caution">
    <text evidence="8">The sequence shown here is derived from an EMBL/GenBank/DDBJ whole genome shotgun (WGS) entry which is preliminary data.</text>
</comment>
<evidence type="ECO:0000256" key="2">
    <source>
        <dbReference type="ARBA" id="ARBA00022692"/>
    </source>
</evidence>
<reference evidence="8 9" key="1">
    <citation type="submission" date="2024-07" db="EMBL/GenBank/DDBJ databases">
        <title>Section-level genome sequencing and comparative genomics of Aspergillus sections Usti and Cavernicolus.</title>
        <authorList>
            <consortium name="Lawrence Berkeley National Laboratory"/>
            <person name="Nybo J.L."/>
            <person name="Vesth T.C."/>
            <person name="Theobald S."/>
            <person name="Frisvad J.C."/>
            <person name="Larsen T.O."/>
            <person name="Kjaerboelling I."/>
            <person name="Rothschild-Mancinelli K."/>
            <person name="Lyhne E.K."/>
            <person name="Kogle M.E."/>
            <person name="Barry K."/>
            <person name="Clum A."/>
            <person name="Na H."/>
            <person name="Ledsgaard L."/>
            <person name="Lin J."/>
            <person name="Lipzen A."/>
            <person name="Kuo A."/>
            <person name="Riley R."/>
            <person name="Mondo S."/>
            <person name="Labutti K."/>
            <person name="Haridas S."/>
            <person name="Pangalinan J."/>
            <person name="Salamov A.A."/>
            <person name="Simmons B.A."/>
            <person name="Magnuson J.K."/>
            <person name="Chen J."/>
            <person name="Drula E."/>
            <person name="Henrissat B."/>
            <person name="Wiebenga A."/>
            <person name="Lubbers R.J."/>
            <person name="Gomes A.C."/>
            <person name="Makela M.R."/>
            <person name="Stajich J."/>
            <person name="Grigoriev I.V."/>
            <person name="Mortensen U.H."/>
            <person name="De Vries R.P."/>
            <person name="Baker S.E."/>
            <person name="Andersen M.R."/>
        </authorList>
    </citation>
    <scope>NUCLEOTIDE SEQUENCE [LARGE SCALE GENOMIC DNA]</scope>
    <source>
        <strain evidence="8 9">CBS 209.92</strain>
    </source>
</reference>
<dbReference type="Proteomes" id="UP001610563">
    <property type="component" value="Unassembled WGS sequence"/>
</dbReference>
<protein>
    <recommendedName>
        <fullName evidence="7">Rhodopsin domain-containing protein</fullName>
    </recommendedName>
</protein>
<name>A0ABR4G2R0_9EURO</name>
<dbReference type="InterPro" id="IPR049326">
    <property type="entry name" value="Rhodopsin_dom_fungi"/>
</dbReference>
<evidence type="ECO:0000256" key="6">
    <source>
        <dbReference type="SAM" id="Phobius"/>
    </source>
</evidence>
<keyword evidence="2 6" id="KW-0812">Transmembrane</keyword>
<keyword evidence="3 6" id="KW-1133">Transmembrane helix</keyword>